<gene>
    <name evidence="2" type="ORF">ANCDUO_04979</name>
</gene>
<accession>A0A0C2GTS1</accession>
<reference evidence="2 3" key="1">
    <citation type="submission" date="2013-12" db="EMBL/GenBank/DDBJ databases">
        <title>Draft genome of the parsitic nematode Ancylostoma duodenale.</title>
        <authorList>
            <person name="Mitreva M."/>
        </authorList>
    </citation>
    <scope>NUCLEOTIDE SEQUENCE [LARGE SCALE GENOMIC DNA]</scope>
    <source>
        <strain evidence="2 3">Zhejiang</strain>
    </source>
</reference>
<dbReference type="OrthoDB" id="5859941at2759"/>
<evidence type="ECO:0000313" key="3">
    <source>
        <dbReference type="Proteomes" id="UP000054047"/>
    </source>
</evidence>
<name>A0A0C2GTS1_9BILA</name>
<dbReference type="Proteomes" id="UP000054047">
    <property type="component" value="Unassembled WGS sequence"/>
</dbReference>
<dbReference type="PANTHER" id="PTHR21459">
    <property type="entry name" value="PROTEIN CBG08968"/>
    <property type="match status" value="1"/>
</dbReference>
<dbReference type="EMBL" id="KN727916">
    <property type="protein sequence ID" value="KIH64710.1"/>
    <property type="molecule type" value="Genomic_DNA"/>
</dbReference>
<keyword evidence="3" id="KW-1185">Reference proteome</keyword>
<organism evidence="2 3">
    <name type="scientific">Ancylostoma duodenale</name>
    <dbReference type="NCBI Taxonomy" id="51022"/>
    <lineage>
        <taxon>Eukaryota</taxon>
        <taxon>Metazoa</taxon>
        <taxon>Ecdysozoa</taxon>
        <taxon>Nematoda</taxon>
        <taxon>Chromadorea</taxon>
        <taxon>Rhabditida</taxon>
        <taxon>Rhabditina</taxon>
        <taxon>Rhabditomorpha</taxon>
        <taxon>Strongyloidea</taxon>
        <taxon>Ancylostomatidae</taxon>
        <taxon>Ancylostomatinae</taxon>
        <taxon>Ancylostoma</taxon>
    </lineage>
</organism>
<sequence length="307" mass="34888">MVRQSTRRKNDDTTENCEAVPLWACKLIDKFDLYSSSLERTLSASFDRVFNEIAKLQQTQASILSRLSELENKFACNSSTHADSQNLLYSTTVKIKTDTEKINDKAIRITWVGIGEQRDEATTRKFDQEIVKEVIYTSGDEELVPEFEQGRVSWQRHPPGKPRGVGERGRIIKISLPSQHLRDKLLAHMRTGRQSLTQNFIHSFARRDYTAEELNFDRSLRKQAGDLNAQAGKLAYVVRDFQIIKLKAPRDLPMRTLPPPNNSSTKARFSIRASGPSESRYAGSQIELGLSQVSFSQYSPPNSPHPF</sequence>
<proteinExistence type="predicted"/>
<dbReference type="AlphaFoldDB" id="A0A0C2GTS1"/>
<dbReference type="PANTHER" id="PTHR21459:SF2">
    <property type="entry name" value="PROTEIN CBG08968"/>
    <property type="match status" value="1"/>
</dbReference>
<feature type="region of interest" description="Disordered" evidence="1">
    <location>
        <begin position="252"/>
        <end position="282"/>
    </location>
</feature>
<protein>
    <submittedName>
        <fullName evidence="2">Uncharacterized protein</fullName>
    </submittedName>
</protein>
<evidence type="ECO:0000256" key="1">
    <source>
        <dbReference type="SAM" id="MobiDB-lite"/>
    </source>
</evidence>
<evidence type="ECO:0000313" key="2">
    <source>
        <dbReference type="EMBL" id="KIH64710.1"/>
    </source>
</evidence>